<dbReference type="PRINTS" id="PR00449">
    <property type="entry name" value="RASTRNSFRMNG"/>
</dbReference>
<sequence length="295" mass="32982">MDFQAITAVPVHMCRLQNLKTLSISNNPLLESLPGALGHLPSLKSLRLISNPSLRTPPNEIVSRGFASIKAYLKRLAGGFTECRRTKLMLVGLGGAGKTSLLKAVMSPNKKTAGTSGEDITNGIDIMPWTVKTNNDIEVTYNTWDFAGQTLYYNTHQFFLSKRAVYLLLWSTRQGYEHAGLEFWLSSIASHAPKTPIFVVGTHCDQVPKADIPMDDLQQKYPQIAGFHFVSSVQGIGIAKLEEDLIQVTLEQKNMGEKVPKVWLNMEKKILAFRSTRSTLPWNTIKEIGMEDWYI</sequence>
<dbReference type="Pfam" id="PF13855">
    <property type="entry name" value="LRR_8"/>
    <property type="match status" value="1"/>
</dbReference>
<dbReference type="SUPFAM" id="SSF52058">
    <property type="entry name" value="L domain-like"/>
    <property type="match status" value="1"/>
</dbReference>
<reference evidence="5" key="1">
    <citation type="submission" date="2020-05" db="UniProtKB">
        <authorList>
            <consortium name="EnsemblMetazoa"/>
        </authorList>
    </citation>
    <scope>IDENTIFICATION</scope>
    <source>
        <strain evidence="5">BB02</strain>
    </source>
</reference>
<dbReference type="InterPro" id="IPR032675">
    <property type="entry name" value="LRR_dom_sf"/>
</dbReference>
<dbReference type="SUPFAM" id="SSF52540">
    <property type="entry name" value="P-loop containing nucleoside triphosphate hydrolases"/>
    <property type="match status" value="1"/>
</dbReference>
<name>A0A2C9LJS2_BIOGL</name>
<organism evidence="5 6">
    <name type="scientific">Biomphalaria glabrata</name>
    <name type="common">Bloodfluke planorb</name>
    <name type="synonym">Freshwater snail</name>
    <dbReference type="NCBI Taxonomy" id="6526"/>
    <lineage>
        <taxon>Eukaryota</taxon>
        <taxon>Metazoa</taxon>
        <taxon>Spiralia</taxon>
        <taxon>Lophotrochozoa</taxon>
        <taxon>Mollusca</taxon>
        <taxon>Gastropoda</taxon>
        <taxon>Heterobranchia</taxon>
        <taxon>Euthyneura</taxon>
        <taxon>Panpulmonata</taxon>
        <taxon>Hygrophila</taxon>
        <taxon>Lymnaeoidea</taxon>
        <taxon>Planorbidae</taxon>
        <taxon>Biomphalaria</taxon>
    </lineage>
</organism>
<proteinExistence type="inferred from homology"/>
<evidence type="ECO:0000256" key="1">
    <source>
        <dbReference type="ARBA" id="ARBA00006270"/>
    </source>
</evidence>
<keyword evidence="3" id="KW-0547">Nucleotide-binding</keyword>
<dbReference type="Gene3D" id="3.30.70.1390">
    <property type="entry name" value="ROC domain from the Parkinson's disease-associated leucine-rich repeat kinase 2"/>
    <property type="match status" value="1"/>
</dbReference>
<dbReference type="GO" id="GO:0000166">
    <property type="term" value="F:nucleotide binding"/>
    <property type="evidence" value="ECO:0007669"/>
    <property type="project" value="UniProtKB-KW"/>
</dbReference>
<dbReference type="Gene3D" id="3.80.10.10">
    <property type="entry name" value="Ribonuclease Inhibitor"/>
    <property type="match status" value="1"/>
</dbReference>
<dbReference type="PANTHER" id="PTHR47978">
    <property type="match status" value="1"/>
</dbReference>
<dbReference type="Gene3D" id="3.40.50.300">
    <property type="entry name" value="P-loop containing nucleotide triphosphate hydrolases"/>
    <property type="match status" value="1"/>
</dbReference>
<dbReference type="InterPro" id="IPR001611">
    <property type="entry name" value="Leu-rich_rpt"/>
</dbReference>
<dbReference type="KEGG" id="bgt:106061866"/>
<evidence type="ECO:0000256" key="3">
    <source>
        <dbReference type="ARBA" id="ARBA00022741"/>
    </source>
</evidence>
<gene>
    <name evidence="5" type="primary">106061866</name>
</gene>
<dbReference type="VEuPathDB" id="VectorBase:BGLAX_042864"/>
<dbReference type="VEuPathDB" id="VectorBase:BGLB031800"/>
<dbReference type="EnsemblMetazoa" id="BGLB031800-RA">
    <property type="protein sequence ID" value="BGLB031800-PA"/>
    <property type="gene ID" value="BGLB031800"/>
</dbReference>
<dbReference type="InterPro" id="IPR020859">
    <property type="entry name" value="ROC"/>
</dbReference>
<dbReference type="AlphaFoldDB" id="A0A2C9LJS2"/>
<accession>A0A2C9LJS2</accession>
<keyword evidence="2" id="KW-0677">Repeat</keyword>
<evidence type="ECO:0000313" key="5">
    <source>
        <dbReference type="EnsemblMetazoa" id="BGLB031800-PA"/>
    </source>
</evidence>
<protein>
    <recommendedName>
        <fullName evidence="4">Roc domain-containing protein</fullName>
    </recommendedName>
</protein>
<dbReference type="PROSITE" id="PS51424">
    <property type="entry name" value="ROC"/>
    <property type="match status" value="1"/>
</dbReference>
<evidence type="ECO:0000256" key="2">
    <source>
        <dbReference type="ARBA" id="ARBA00022737"/>
    </source>
</evidence>
<dbReference type="Pfam" id="PF08477">
    <property type="entry name" value="Roc"/>
    <property type="match status" value="1"/>
</dbReference>
<dbReference type="InterPro" id="IPR027417">
    <property type="entry name" value="P-loop_NTPase"/>
</dbReference>
<evidence type="ECO:0000259" key="4">
    <source>
        <dbReference type="PROSITE" id="PS51424"/>
    </source>
</evidence>
<dbReference type="Proteomes" id="UP000076420">
    <property type="component" value="Unassembled WGS sequence"/>
</dbReference>
<evidence type="ECO:0000313" key="6">
    <source>
        <dbReference type="Proteomes" id="UP000076420"/>
    </source>
</evidence>
<feature type="domain" description="Roc" evidence="4">
    <location>
        <begin position="79"/>
        <end position="252"/>
    </location>
</feature>
<comment type="similarity">
    <text evidence="1">Belongs to the small GTPase superfamily. Rab family.</text>
</comment>
<dbReference type="STRING" id="6526.A0A2C9LJS2"/>